<dbReference type="GO" id="GO:0003677">
    <property type="term" value="F:DNA binding"/>
    <property type="evidence" value="ECO:0007669"/>
    <property type="project" value="UniProtKB-KW"/>
</dbReference>
<dbReference type="Gene3D" id="3.90.220.20">
    <property type="entry name" value="DNA methylase specificity domains"/>
    <property type="match status" value="2"/>
</dbReference>
<keyword evidence="4" id="KW-0175">Coiled coil</keyword>
<evidence type="ECO:0000313" key="7">
    <source>
        <dbReference type="Proteomes" id="UP000198409"/>
    </source>
</evidence>
<protein>
    <submittedName>
        <fullName evidence="6">Type I restriction enzyme, S subunit</fullName>
    </submittedName>
</protein>
<feature type="domain" description="Type I restriction modification DNA specificity" evidence="5">
    <location>
        <begin position="234"/>
        <end position="406"/>
    </location>
</feature>
<gene>
    <name evidence="6" type="ORF">SAMN06265378_11615</name>
</gene>
<evidence type="ECO:0000256" key="1">
    <source>
        <dbReference type="ARBA" id="ARBA00010923"/>
    </source>
</evidence>
<dbReference type="SUPFAM" id="SSF116734">
    <property type="entry name" value="DNA methylase specificity domain"/>
    <property type="match status" value="2"/>
</dbReference>
<dbReference type="InterPro" id="IPR052021">
    <property type="entry name" value="Type-I_RS_S_subunit"/>
</dbReference>
<comment type="similarity">
    <text evidence="1">Belongs to the type-I restriction system S methylase family.</text>
</comment>
<evidence type="ECO:0000259" key="5">
    <source>
        <dbReference type="Pfam" id="PF01420"/>
    </source>
</evidence>
<dbReference type="Pfam" id="PF01420">
    <property type="entry name" value="Methylase_S"/>
    <property type="match status" value="2"/>
</dbReference>
<organism evidence="6 7">
    <name type="scientific">Paracoccus sediminis</name>
    <dbReference type="NCBI Taxonomy" id="1214787"/>
    <lineage>
        <taxon>Bacteria</taxon>
        <taxon>Pseudomonadati</taxon>
        <taxon>Pseudomonadota</taxon>
        <taxon>Alphaproteobacteria</taxon>
        <taxon>Rhodobacterales</taxon>
        <taxon>Paracoccaceae</taxon>
        <taxon>Paracoccus</taxon>
    </lineage>
</organism>
<dbReference type="GO" id="GO:0009307">
    <property type="term" value="P:DNA restriction-modification system"/>
    <property type="evidence" value="ECO:0007669"/>
    <property type="project" value="UniProtKB-KW"/>
</dbReference>
<dbReference type="CDD" id="cd17282">
    <property type="entry name" value="RMtype1_S_Eco16444ORF1681_TRD1-CR1_like"/>
    <property type="match status" value="1"/>
</dbReference>
<keyword evidence="3" id="KW-0238">DNA-binding</keyword>
<accession>A0A238Y9B7</accession>
<feature type="coiled-coil region" evidence="4">
    <location>
        <begin position="393"/>
        <end position="420"/>
    </location>
</feature>
<keyword evidence="2" id="KW-0680">Restriction system</keyword>
<dbReference type="AlphaFoldDB" id="A0A238Y9B7"/>
<dbReference type="EMBL" id="FZNM01000016">
    <property type="protein sequence ID" value="SNR67630.1"/>
    <property type="molecule type" value="Genomic_DNA"/>
</dbReference>
<evidence type="ECO:0000256" key="2">
    <source>
        <dbReference type="ARBA" id="ARBA00022747"/>
    </source>
</evidence>
<dbReference type="PANTHER" id="PTHR30408">
    <property type="entry name" value="TYPE-1 RESTRICTION ENZYME ECOKI SPECIFICITY PROTEIN"/>
    <property type="match status" value="1"/>
</dbReference>
<dbReference type="Proteomes" id="UP000198409">
    <property type="component" value="Unassembled WGS sequence"/>
</dbReference>
<name>A0A238Y9B7_9RHOB</name>
<dbReference type="Gene3D" id="1.10.287.1120">
    <property type="entry name" value="Bipartite methylase S protein"/>
    <property type="match status" value="1"/>
</dbReference>
<dbReference type="InterPro" id="IPR000055">
    <property type="entry name" value="Restrct_endonuc_typeI_TRD"/>
</dbReference>
<proteinExistence type="inferred from homology"/>
<feature type="domain" description="Type I restriction modification DNA specificity" evidence="5">
    <location>
        <begin position="78"/>
        <end position="185"/>
    </location>
</feature>
<evidence type="ECO:0000313" key="6">
    <source>
        <dbReference type="EMBL" id="SNR67630.1"/>
    </source>
</evidence>
<evidence type="ECO:0000256" key="4">
    <source>
        <dbReference type="SAM" id="Coils"/>
    </source>
</evidence>
<evidence type="ECO:0000256" key="3">
    <source>
        <dbReference type="ARBA" id="ARBA00023125"/>
    </source>
</evidence>
<dbReference type="PANTHER" id="PTHR30408:SF12">
    <property type="entry name" value="TYPE I RESTRICTION ENZYME MJAVIII SPECIFICITY SUBUNIT"/>
    <property type="match status" value="1"/>
</dbReference>
<dbReference type="InterPro" id="IPR044946">
    <property type="entry name" value="Restrct_endonuc_typeI_TRD_sf"/>
</dbReference>
<sequence length="432" mass="48002">MSEVNPKRLVHPNYQSWDYSGLEDLCLHIGRGTAPRYVESSEIFAIGQRCVAAEGFLPQFAKPHSERAMQNVLTAEVGDVLLNSTGTGTVGRSAVFDDVGQYIIDGHITLLRPKKSKCSPSWLNSVLTSNWGQKHLERFCYAGSTNQVELSASALRRTELPTPLFEHQSKIAEVLDTLDAAIRGTKAVVAKLRAMKQGLLHDLLTRGIDANGDLRPPQPEAPHLYQKTPLGWLPKEWDETTLGAIAEVDRGQFTHRPRNDPRFYGGEFPFIQTGDVAAAKGDFVTRYSQTLNERGVSVSREFPAGTIAITIAANIADTGILAFPMYFPDSVVGAVVHEGLNTRFVELWIRRAKRLLDARAPQSAQKNINLQDLRPLEVFLPHKEEQDAIGDSYEALFSKLNREQRLLDKLRLQKSGLMDDLLTGRVPVTPLL</sequence>
<reference evidence="7" key="1">
    <citation type="submission" date="2017-06" db="EMBL/GenBank/DDBJ databases">
        <authorList>
            <person name="Varghese N."/>
            <person name="Submissions S."/>
        </authorList>
    </citation>
    <scope>NUCLEOTIDE SEQUENCE [LARGE SCALE GENOMIC DNA]</scope>
    <source>
        <strain evidence="7">DSM 26170</strain>
    </source>
</reference>